<dbReference type="STRING" id="1229780.BN381_90029"/>
<protein>
    <submittedName>
        <fullName evidence="1">LmbE family protein</fullName>
    </submittedName>
</protein>
<evidence type="ECO:0000313" key="2">
    <source>
        <dbReference type="Proteomes" id="UP000018291"/>
    </source>
</evidence>
<dbReference type="InterPro" id="IPR024078">
    <property type="entry name" value="LmbE-like_dom_sf"/>
</dbReference>
<dbReference type="GO" id="GO:0016811">
    <property type="term" value="F:hydrolase activity, acting on carbon-nitrogen (but not peptide) bonds, in linear amides"/>
    <property type="evidence" value="ECO:0007669"/>
    <property type="project" value="TreeGrafter"/>
</dbReference>
<dbReference type="Pfam" id="PF02585">
    <property type="entry name" value="PIG-L"/>
    <property type="match status" value="1"/>
</dbReference>
<name>R4Z5E8_9ACTN</name>
<dbReference type="RefSeq" id="WP_012231401.1">
    <property type="nucleotide sequence ID" value="NZ_HG422565.1"/>
</dbReference>
<reference evidence="1 2" key="1">
    <citation type="journal article" date="2013" name="ISME J.">
        <title>Metabolic model for the filamentous 'Candidatus Microthrix parvicella' based on genomic and metagenomic analyses.</title>
        <authorList>
            <person name="Jon McIlroy S."/>
            <person name="Kristiansen R."/>
            <person name="Albertsen M."/>
            <person name="Michael Karst S."/>
            <person name="Rossetti S."/>
            <person name="Lund Nielsen J."/>
            <person name="Tandoi V."/>
            <person name="James Seviour R."/>
            <person name="Nielsen P.H."/>
        </authorList>
    </citation>
    <scope>NUCLEOTIDE SEQUENCE [LARGE SCALE GENOMIC DNA]</scope>
    <source>
        <strain evidence="1 2">RN1</strain>
    </source>
</reference>
<dbReference type="Gene3D" id="3.40.50.10320">
    <property type="entry name" value="LmbE-like"/>
    <property type="match status" value="1"/>
</dbReference>
<dbReference type="EMBL" id="CANL01000087">
    <property type="protein sequence ID" value="CCM65958.1"/>
    <property type="molecule type" value="Genomic_DNA"/>
</dbReference>
<dbReference type="GO" id="GO:0016137">
    <property type="term" value="P:glycoside metabolic process"/>
    <property type="evidence" value="ECO:0007669"/>
    <property type="project" value="UniProtKB-ARBA"/>
</dbReference>
<gene>
    <name evidence="1" type="ORF">BN381_90029</name>
</gene>
<dbReference type="Proteomes" id="UP000018291">
    <property type="component" value="Unassembled WGS sequence"/>
</dbReference>
<dbReference type="eggNOG" id="COG2120">
    <property type="taxonomic scope" value="Bacteria"/>
</dbReference>
<comment type="caution">
    <text evidence="1">The sequence shown here is derived from an EMBL/GenBank/DDBJ whole genome shotgun (WGS) entry which is preliminary data.</text>
</comment>
<dbReference type="HOGENOM" id="CLU_049311_3_2_11"/>
<dbReference type="SUPFAM" id="SSF102588">
    <property type="entry name" value="LmbE-like"/>
    <property type="match status" value="1"/>
</dbReference>
<organism evidence="1 2">
    <name type="scientific">Candidatus Neomicrothrix parvicella RN1</name>
    <dbReference type="NCBI Taxonomy" id="1229780"/>
    <lineage>
        <taxon>Bacteria</taxon>
        <taxon>Bacillati</taxon>
        <taxon>Actinomycetota</taxon>
        <taxon>Acidimicrobiia</taxon>
        <taxon>Acidimicrobiales</taxon>
        <taxon>Microthrixaceae</taxon>
        <taxon>Candidatus Neomicrothrix</taxon>
    </lineage>
</organism>
<dbReference type="PANTHER" id="PTHR12993:SF28">
    <property type="entry name" value="LMBE FAMILY PROTEIN"/>
    <property type="match status" value="1"/>
</dbReference>
<evidence type="ECO:0000313" key="1">
    <source>
        <dbReference type="EMBL" id="CCM65958.1"/>
    </source>
</evidence>
<keyword evidence="2" id="KW-1185">Reference proteome</keyword>
<proteinExistence type="predicted"/>
<sequence length="243" mass="26886">MTLSNDPQLDGIERVLAVFAHPDDIDFGAAGTVARWTAAGVEVTYCVVTDGEAGGLDDEPDREAVAQLRRQEQTQAAAVVGVTRLEFLGYPDCAVEPTLALRRDITRVIRTHRPHRLITMSPERQWVRIGRSHPDHLATGEAAMRAVFPDARTKFAHRELAEAGLAPWAVPQVWLMVGRDPNTHVDITDTLDAKLAALSCHRSQHPEQSELHRMVRDMMAANAVECALPEGRFAETFQRIDTA</sequence>
<accession>R4Z5E8</accession>
<dbReference type="PANTHER" id="PTHR12993">
    <property type="entry name" value="N-ACETYLGLUCOSAMINYL-PHOSPHATIDYLINOSITOL DE-N-ACETYLASE-RELATED"/>
    <property type="match status" value="1"/>
</dbReference>
<dbReference type="InterPro" id="IPR003737">
    <property type="entry name" value="GlcNAc_PI_deacetylase-related"/>
</dbReference>
<dbReference type="AlphaFoldDB" id="R4Z5E8"/>
<dbReference type="OrthoDB" id="3514174at2"/>